<reference evidence="2" key="1">
    <citation type="submission" date="2021-01" db="EMBL/GenBank/DDBJ databases">
        <title>Whole genome shotgun sequence of Actinoplanes ferrugineus NBRC 15555.</title>
        <authorList>
            <person name="Komaki H."/>
            <person name="Tamura T."/>
        </authorList>
    </citation>
    <scope>NUCLEOTIDE SEQUENCE</scope>
    <source>
        <strain evidence="2">NBRC 15555</strain>
    </source>
</reference>
<dbReference type="AlphaFoldDB" id="A0A919IV44"/>
<dbReference type="Proteomes" id="UP000598174">
    <property type="component" value="Unassembled WGS sequence"/>
</dbReference>
<comment type="caution">
    <text evidence="2">The sequence shown here is derived from an EMBL/GenBank/DDBJ whole genome shotgun (WGS) entry which is preliminary data.</text>
</comment>
<feature type="compositionally biased region" description="Pro residues" evidence="1">
    <location>
        <begin position="179"/>
        <end position="189"/>
    </location>
</feature>
<evidence type="ECO:0000256" key="1">
    <source>
        <dbReference type="SAM" id="MobiDB-lite"/>
    </source>
</evidence>
<evidence type="ECO:0000313" key="2">
    <source>
        <dbReference type="EMBL" id="GIE09581.1"/>
    </source>
</evidence>
<organism evidence="2 3">
    <name type="scientific">Paractinoplanes ferrugineus</name>
    <dbReference type="NCBI Taxonomy" id="113564"/>
    <lineage>
        <taxon>Bacteria</taxon>
        <taxon>Bacillati</taxon>
        <taxon>Actinomycetota</taxon>
        <taxon>Actinomycetes</taxon>
        <taxon>Micromonosporales</taxon>
        <taxon>Micromonosporaceae</taxon>
        <taxon>Paractinoplanes</taxon>
    </lineage>
</organism>
<accession>A0A919IV44</accession>
<name>A0A919IV44_9ACTN</name>
<evidence type="ECO:0000313" key="3">
    <source>
        <dbReference type="Proteomes" id="UP000598174"/>
    </source>
</evidence>
<gene>
    <name evidence="2" type="ORF">Afe05nite_14210</name>
</gene>
<keyword evidence="3" id="KW-1185">Reference proteome</keyword>
<feature type="region of interest" description="Disordered" evidence="1">
    <location>
        <begin position="173"/>
        <end position="194"/>
    </location>
</feature>
<proteinExistence type="predicted"/>
<dbReference type="EMBL" id="BOMM01000009">
    <property type="protein sequence ID" value="GIE09581.1"/>
    <property type="molecule type" value="Genomic_DNA"/>
</dbReference>
<sequence>MSSASLATRLTTRERVWLQFEYIRSVGPLRGVTVESMRSALVGLHAADPTHRAVSRLDRANAQWVHLDAAAFARYVEEAVTDADGLDIVGATAALQREPRAHHPVRMLVGPDFVALKISHSYGDAGPVNALLHELVKAAAEGRAASIRPSLPHRGALLKAWFKEIVRKPDRWKQGLNLPRPPRPTPEPQRPWSDDITWRTTHSAEALVQMRKWRDENAPGVTTSAITFAAFAAALRDLGANPNLSGGIFLADARRFLDKGVDIDSDFCMGMWLSPEDMTDPATIHRMLKAELAVPRILSVMVLEETKIVVGGTKSMPDPYPTEIAETVRARHTFSNQGRHDGLADLPWAAEPAERHNFSVPTLCEPDGVALATSEMNGVLHLDATFHASTFDPSLMAKALEMVCTDPAGLIMASR</sequence>
<evidence type="ECO:0008006" key="4">
    <source>
        <dbReference type="Google" id="ProtNLM"/>
    </source>
</evidence>
<protein>
    <recommendedName>
        <fullName evidence="4">Condensation domain-containing protein</fullName>
    </recommendedName>
</protein>